<evidence type="ECO:0000256" key="1">
    <source>
        <dbReference type="SAM" id="MobiDB-lite"/>
    </source>
</evidence>
<feature type="signal peptide" evidence="2">
    <location>
        <begin position="1"/>
        <end position="24"/>
    </location>
</feature>
<dbReference type="Proteomes" id="UP000321574">
    <property type="component" value="Unassembled WGS sequence"/>
</dbReference>
<evidence type="ECO:0008006" key="5">
    <source>
        <dbReference type="Google" id="ProtNLM"/>
    </source>
</evidence>
<dbReference type="Pfam" id="PF09580">
    <property type="entry name" value="Spore_YhcN_YlaJ"/>
    <property type="match status" value="2"/>
</dbReference>
<dbReference type="PROSITE" id="PS51257">
    <property type="entry name" value="PROKAR_LIPOPROTEIN"/>
    <property type="match status" value="1"/>
</dbReference>
<reference evidence="3 4" key="1">
    <citation type="submission" date="2019-06" db="EMBL/GenBank/DDBJ databases">
        <title>Cerasibacillus sp. nov., isolated from maize field.</title>
        <authorList>
            <person name="Lin S.-Y."/>
            <person name="Tsai C.-F."/>
            <person name="Young C.-C."/>
        </authorList>
    </citation>
    <scope>NUCLEOTIDE SEQUENCE [LARGE SCALE GENOMIC DNA]</scope>
    <source>
        <strain evidence="3 4">CC-CFT480</strain>
    </source>
</reference>
<proteinExistence type="predicted"/>
<gene>
    <name evidence="3" type="ORF">FHP05_09755</name>
</gene>
<feature type="compositionally biased region" description="Polar residues" evidence="1">
    <location>
        <begin position="34"/>
        <end position="46"/>
    </location>
</feature>
<protein>
    <recommendedName>
        <fullName evidence="5">Lipoprotein</fullName>
    </recommendedName>
</protein>
<dbReference type="EMBL" id="VDUW01000006">
    <property type="protein sequence ID" value="TXL63966.1"/>
    <property type="molecule type" value="Genomic_DNA"/>
</dbReference>
<evidence type="ECO:0000256" key="2">
    <source>
        <dbReference type="SAM" id="SignalP"/>
    </source>
</evidence>
<keyword evidence="4" id="KW-1185">Reference proteome</keyword>
<feature type="compositionally biased region" description="Basic and acidic residues" evidence="1">
    <location>
        <begin position="58"/>
        <end position="76"/>
    </location>
</feature>
<accession>A0A5C8NS55</accession>
<evidence type="ECO:0000313" key="3">
    <source>
        <dbReference type="EMBL" id="TXL63966.1"/>
    </source>
</evidence>
<comment type="caution">
    <text evidence="3">The sequence shown here is derived from an EMBL/GenBank/DDBJ whole genome shotgun (WGS) entry which is preliminary data.</text>
</comment>
<feature type="region of interest" description="Disordered" evidence="1">
    <location>
        <begin position="121"/>
        <end position="162"/>
    </location>
</feature>
<dbReference type="OrthoDB" id="1707228at2"/>
<keyword evidence="2" id="KW-0732">Signal</keyword>
<sequence>MKRKILTVAAALTLLSACNMNDDAARDRDADPNVEQTRYNDNNTGMTDDRNYNIGGNLERDNVRSNDNERDNDRNGDNNQVADNDNRYEVAEEAADRITDKIAEIDRAYVVTTENNAYVAAQLDNDDQNGDRNNENNGNNNARDNDRNNNRDNGNDQGQELTDDVKDEISDIVKAVDNDIDNVFVSTNPDFFDLTNNYVDDVDNGRPIRGFFDQFGNMVERLFPQNK</sequence>
<dbReference type="RefSeq" id="WP_147667545.1">
    <property type="nucleotide sequence ID" value="NZ_VDUW01000006.1"/>
</dbReference>
<organism evidence="3 4">
    <name type="scientific">Cerasibacillus terrae</name>
    <dbReference type="NCBI Taxonomy" id="2498845"/>
    <lineage>
        <taxon>Bacteria</taxon>
        <taxon>Bacillati</taxon>
        <taxon>Bacillota</taxon>
        <taxon>Bacilli</taxon>
        <taxon>Bacillales</taxon>
        <taxon>Bacillaceae</taxon>
        <taxon>Cerasibacillus</taxon>
    </lineage>
</organism>
<feature type="compositionally biased region" description="Basic and acidic residues" evidence="1">
    <location>
        <begin position="143"/>
        <end position="154"/>
    </location>
</feature>
<name>A0A5C8NS55_9BACI</name>
<evidence type="ECO:0000313" key="4">
    <source>
        <dbReference type="Proteomes" id="UP000321574"/>
    </source>
</evidence>
<dbReference type="AlphaFoldDB" id="A0A5C8NS55"/>
<feature type="chain" id="PRO_5038635453" description="Lipoprotein" evidence="2">
    <location>
        <begin position="25"/>
        <end position="227"/>
    </location>
</feature>
<dbReference type="InterPro" id="IPR019076">
    <property type="entry name" value="Spore_lipoprot_YhcN/YlaJ-like"/>
</dbReference>
<feature type="region of interest" description="Disordered" evidence="1">
    <location>
        <begin position="23"/>
        <end position="88"/>
    </location>
</feature>